<gene>
    <name evidence="1" type="ORF">COLO4_31001</name>
</gene>
<comment type="caution">
    <text evidence="1">The sequence shown here is derived from an EMBL/GenBank/DDBJ whole genome shotgun (WGS) entry which is preliminary data.</text>
</comment>
<proteinExistence type="predicted"/>
<sequence>MAEADMAPPSQDFIKKVYNSTFHAMSVESILAQSIVNGPLDFGSIRAFIYSKSLTELSIGVGLLQLTATSISSKP</sequence>
<protein>
    <submittedName>
        <fullName evidence="1">Uncharacterized protein</fullName>
    </submittedName>
</protein>
<evidence type="ECO:0000313" key="1">
    <source>
        <dbReference type="EMBL" id="OMO65811.1"/>
    </source>
</evidence>
<dbReference type="EMBL" id="AWUE01020808">
    <property type="protein sequence ID" value="OMO65811.1"/>
    <property type="molecule type" value="Genomic_DNA"/>
</dbReference>
<organism evidence="1 2">
    <name type="scientific">Corchorus olitorius</name>
    <dbReference type="NCBI Taxonomy" id="93759"/>
    <lineage>
        <taxon>Eukaryota</taxon>
        <taxon>Viridiplantae</taxon>
        <taxon>Streptophyta</taxon>
        <taxon>Embryophyta</taxon>
        <taxon>Tracheophyta</taxon>
        <taxon>Spermatophyta</taxon>
        <taxon>Magnoliopsida</taxon>
        <taxon>eudicotyledons</taxon>
        <taxon>Gunneridae</taxon>
        <taxon>Pentapetalae</taxon>
        <taxon>rosids</taxon>
        <taxon>malvids</taxon>
        <taxon>Malvales</taxon>
        <taxon>Malvaceae</taxon>
        <taxon>Grewioideae</taxon>
        <taxon>Apeibeae</taxon>
        <taxon>Corchorus</taxon>
    </lineage>
</organism>
<dbReference type="Proteomes" id="UP000187203">
    <property type="component" value="Unassembled WGS sequence"/>
</dbReference>
<keyword evidence="2" id="KW-1185">Reference proteome</keyword>
<reference evidence="2" key="1">
    <citation type="submission" date="2013-09" db="EMBL/GenBank/DDBJ databases">
        <title>Corchorus olitorius genome sequencing.</title>
        <authorList>
            <person name="Alam M."/>
            <person name="Haque M.S."/>
            <person name="Islam M.S."/>
            <person name="Emdad E.M."/>
            <person name="Islam M.M."/>
            <person name="Ahmed B."/>
            <person name="Halim A."/>
            <person name="Hossen Q.M.M."/>
            <person name="Hossain M.Z."/>
            <person name="Ahmed R."/>
            <person name="Khan M.M."/>
            <person name="Islam R."/>
            <person name="Rashid M.M."/>
            <person name="Khan S.A."/>
            <person name="Rahman M.S."/>
            <person name="Alam M."/>
            <person name="Yahiya A.S."/>
            <person name="Khan M.S."/>
            <person name="Azam M.S."/>
            <person name="Haque T."/>
            <person name="Lashkar M.Z.H."/>
            <person name="Akhand A.I."/>
            <person name="Morshed G."/>
            <person name="Roy S."/>
            <person name="Uddin K.S."/>
            <person name="Rabeya T."/>
            <person name="Hossain A.S."/>
            <person name="Chowdhury A."/>
            <person name="Snigdha A.R."/>
            <person name="Mortoza M.S."/>
            <person name="Matin S.A."/>
            <person name="Hoque S.M.E."/>
            <person name="Islam M.K."/>
            <person name="Roy D.K."/>
            <person name="Haider R."/>
            <person name="Moosa M.M."/>
            <person name="Elias S.M."/>
            <person name="Hasan A.M."/>
            <person name="Jahan S."/>
            <person name="Shafiuddin M."/>
            <person name="Mahmood N."/>
            <person name="Shommy N.S."/>
        </authorList>
    </citation>
    <scope>NUCLEOTIDE SEQUENCE [LARGE SCALE GENOMIC DNA]</scope>
    <source>
        <strain evidence="2">cv. O-4</strain>
    </source>
</reference>
<name>A0A1R3H663_9ROSI</name>
<dbReference type="AlphaFoldDB" id="A0A1R3H663"/>
<accession>A0A1R3H663</accession>
<evidence type="ECO:0000313" key="2">
    <source>
        <dbReference type="Proteomes" id="UP000187203"/>
    </source>
</evidence>